<evidence type="ECO:0000313" key="3">
    <source>
        <dbReference type="EMBL" id="MFC7337697.1"/>
    </source>
</evidence>
<feature type="transmembrane region" description="Helical" evidence="2">
    <location>
        <begin position="176"/>
        <end position="201"/>
    </location>
</feature>
<feature type="transmembrane region" description="Helical" evidence="2">
    <location>
        <begin position="75"/>
        <end position="93"/>
    </location>
</feature>
<protein>
    <recommendedName>
        <fullName evidence="5">DUF3267 domain-containing protein</fullName>
    </recommendedName>
</protein>
<keyword evidence="2" id="KW-1133">Transmembrane helix</keyword>
<comment type="caution">
    <text evidence="3">The sequence shown here is derived from an EMBL/GenBank/DDBJ whole genome shotgun (WGS) entry which is preliminary data.</text>
</comment>
<feature type="transmembrane region" description="Helical" evidence="2">
    <location>
        <begin position="213"/>
        <end position="232"/>
    </location>
</feature>
<proteinExistence type="predicted"/>
<feature type="transmembrane region" description="Helical" evidence="2">
    <location>
        <begin position="244"/>
        <end position="265"/>
    </location>
</feature>
<dbReference type="Proteomes" id="UP001596472">
    <property type="component" value="Unassembled WGS sequence"/>
</dbReference>
<keyword evidence="4" id="KW-1185">Reference proteome</keyword>
<feature type="transmembrane region" description="Helical" evidence="2">
    <location>
        <begin position="105"/>
        <end position="126"/>
    </location>
</feature>
<keyword evidence="2" id="KW-0472">Membrane</keyword>
<sequence>MAAKKKQIKLGSKTGNHRRRSRPPFSEVLKLADARARASVNRPSNRRALKSVRAAIAGTIEIEESPGMALRMGRWLLGLMLLPFCGVTSWTFFSLFSDVTLRHEFWQTTAFWYFATGGLLMTGWFATGLLGDFFLYLYVLGHELTHIVFIWMFRGTVSDWGVSVDGGYVTTDKSNIVIALAPYFVPLWAALVVAGFAAVGYFIELPGAAMKSLFGLLGFFWAFHLLWTLWMIPRDQPDLRENGTFLSLTIIYLANLLILVALMCLASDDMSFRGFAREWLANAREAGEGVEMMLRRLLR</sequence>
<feature type="transmembrane region" description="Helical" evidence="2">
    <location>
        <begin position="133"/>
        <end position="153"/>
    </location>
</feature>
<evidence type="ECO:0000256" key="1">
    <source>
        <dbReference type="SAM" id="MobiDB-lite"/>
    </source>
</evidence>
<gene>
    <name evidence="3" type="ORF">ACFQY0_10955</name>
</gene>
<dbReference type="EMBL" id="JBHTBS010000004">
    <property type="protein sequence ID" value="MFC7337697.1"/>
    <property type="molecule type" value="Genomic_DNA"/>
</dbReference>
<feature type="region of interest" description="Disordered" evidence="1">
    <location>
        <begin position="1"/>
        <end position="24"/>
    </location>
</feature>
<accession>A0ABW2L8D2</accession>
<name>A0ABW2L8D2_9BACT</name>
<evidence type="ECO:0008006" key="5">
    <source>
        <dbReference type="Google" id="ProtNLM"/>
    </source>
</evidence>
<evidence type="ECO:0000313" key="4">
    <source>
        <dbReference type="Proteomes" id="UP001596472"/>
    </source>
</evidence>
<reference evidence="4" key="1">
    <citation type="journal article" date="2019" name="Int. J. Syst. Evol. Microbiol.">
        <title>The Global Catalogue of Microorganisms (GCM) 10K type strain sequencing project: providing services to taxonomists for standard genome sequencing and annotation.</title>
        <authorList>
            <consortium name="The Broad Institute Genomics Platform"/>
            <consortium name="The Broad Institute Genome Sequencing Center for Infectious Disease"/>
            <person name="Wu L."/>
            <person name="Ma J."/>
        </authorList>
    </citation>
    <scope>NUCLEOTIDE SEQUENCE [LARGE SCALE GENOMIC DNA]</scope>
    <source>
        <strain evidence="4">CGMCC 4.1467</strain>
    </source>
</reference>
<dbReference type="RefSeq" id="WP_379712220.1">
    <property type="nucleotide sequence ID" value="NZ_JBHTBS010000004.1"/>
</dbReference>
<evidence type="ECO:0000256" key="2">
    <source>
        <dbReference type="SAM" id="Phobius"/>
    </source>
</evidence>
<keyword evidence="2" id="KW-0812">Transmembrane</keyword>
<organism evidence="3 4">
    <name type="scientific">Haloferula chungangensis</name>
    <dbReference type="NCBI Taxonomy" id="1048331"/>
    <lineage>
        <taxon>Bacteria</taxon>
        <taxon>Pseudomonadati</taxon>
        <taxon>Verrucomicrobiota</taxon>
        <taxon>Verrucomicrobiia</taxon>
        <taxon>Verrucomicrobiales</taxon>
        <taxon>Verrucomicrobiaceae</taxon>
        <taxon>Haloferula</taxon>
    </lineage>
</organism>